<evidence type="ECO:0000313" key="4">
    <source>
        <dbReference type="EMBL" id="KAK5246351.1"/>
    </source>
</evidence>
<accession>A0ABR0LWU3</accession>
<evidence type="ECO:0000259" key="3">
    <source>
        <dbReference type="PROSITE" id="PS51480"/>
    </source>
</evidence>
<dbReference type="Gene3D" id="1.25.40.340">
    <property type="match status" value="1"/>
</dbReference>
<dbReference type="PANTHER" id="PTHR28629">
    <property type="entry name" value="TRIOKINASE/FMN CYCLASE"/>
    <property type="match status" value="1"/>
</dbReference>
<protein>
    <recommendedName>
        <fullName evidence="3">DhaL domain-containing protein</fullName>
    </recommendedName>
</protein>
<reference evidence="4 5" key="1">
    <citation type="submission" date="2023-08" db="EMBL/GenBank/DDBJ databases">
        <title>Black Yeasts Isolated from many extreme environments.</title>
        <authorList>
            <person name="Coleine C."/>
            <person name="Stajich J.E."/>
            <person name="Selbmann L."/>
        </authorList>
    </citation>
    <scope>NUCLEOTIDE SEQUENCE [LARGE SCALE GENOMIC DNA]</scope>
    <source>
        <strain evidence="4 5">CCFEE 536</strain>
    </source>
</reference>
<dbReference type="InterPro" id="IPR050861">
    <property type="entry name" value="Dihydroxyacetone_Kinase"/>
</dbReference>
<proteinExistence type="predicted"/>
<keyword evidence="5" id="KW-1185">Reference proteome</keyword>
<feature type="domain" description="DhaL" evidence="3">
    <location>
        <begin position="1"/>
        <end position="177"/>
    </location>
</feature>
<dbReference type="EMBL" id="JAVRRA010009650">
    <property type="protein sequence ID" value="KAK5246351.1"/>
    <property type="molecule type" value="Genomic_DNA"/>
</dbReference>
<keyword evidence="2" id="KW-0418">Kinase</keyword>
<dbReference type="PANTHER" id="PTHR28629:SF4">
    <property type="entry name" value="TRIOKINASE_FMN CYCLASE"/>
    <property type="match status" value="1"/>
</dbReference>
<gene>
    <name evidence="4" type="ORF">LTR16_007066</name>
</gene>
<dbReference type="Proteomes" id="UP001357485">
    <property type="component" value="Unassembled WGS sequence"/>
</dbReference>
<dbReference type="InterPro" id="IPR036117">
    <property type="entry name" value="DhaL_dom_sf"/>
</dbReference>
<dbReference type="SUPFAM" id="SSF101473">
    <property type="entry name" value="DhaL-like"/>
    <property type="match status" value="1"/>
</dbReference>
<dbReference type="PROSITE" id="PS51480">
    <property type="entry name" value="DHAL"/>
    <property type="match status" value="1"/>
</dbReference>
<sequence length="180" mass="19425">SVIDAEPTITEYDTIVGDGDCGYTLRDGAKQVLKYIAGKDLAQLSETLGSLVDELEVNMGGTSGALYCIFLAALAHSLWDAPSFPDALVSARDHLLKYTRARLGDRTCLDCLIPFVDTLRETHDARKALQKAREGVEGTKTLEAKLGRSTYLDESATRGVPDPGAYGLLVLLEGMCKAWA</sequence>
<dbReference type="Pfam" id="PF02734">
    <property type="entry name" value="Dak2"/>
    <property type="match status" value="1"/>
</dbReference>
<evidence type="ECO:0000256" key="2">
    <source>
        <dbReference type="ARBA" id="ARBA00022777"/>
    </source>
</evidence>
<organism evidence="4 5">
    <name type="scientific">Cryomyces antarcticus</name>
    <dbReference type="NCBI Taxonomy" id="329879"/>
    <lineage>
        <taxon>Eukaryota</taxon>
        <taxon>Fungi</taxon>
        <taxon>Dikarya</taxon>
        <taxon>Ascomycota</taxon>
        <taxon>Pezizomycotina</taxon>
        <taxon>Dothideomycetes</taxon>
        <taxon>Dothideomycetes incertae sedis</taxon>
        <taxon>Cryomyces</taxon>
    </lineage>
</organism>
<keyword evidence="1" id="KW-0808">Transferase</keyword>
<name>A0ABR0LWU3_9PEZI</name>
<evidence type="ECO:0000313" key="5">
    <source>
        <dbReference type="Proteomes" id="UP001357485"/>
    </source>
</evidence>
<dbReference type="InterPro" id="IPR004007">
    <property type="entry name" value="DhaL_dom"/>
</dbReference>
<dbReference type="SMART" id="SM01120">
    <property type="entry name" value="Dak2"/>
    <property type="match status" value="1"/>
</dbReference>
<comment type="caution">
    <text evidence="4">The sequence shown here is derived from an EMBL/GenBank/DDBJ whole genome shotgun (WGS) entry which is preliminary data.</text>
</comment>
<feature type="non-terminal residue" evidence="4">
    <location>
        <position position="1"/>
    </location>
</feature>
<evidence type="ECO:0000256" key="1">
    <source>
        <dbReference type="ARBA" id="ARBA00022679"/>
    </source>
</evidence>